<dbReference type="PANTHER" id="PTHR33178">
    <property type="match status" value="1"/>
</dbReference>
<dbReference type="SUPFAM" id="SSF54909">
    <property type="entry name" value="Dimeric alpha+beta barrel"/>
    <property type="match status" value="1"/>
</dbReference>
<dbReference type="Proteomes" id="UP000245942">
    <property type="component" value="Unassembled WGS sequence"/>
</dbReference>
<gene>
    <name evidence="3" type="ORF">BCV69DRAFT_271103</name>
</gene>
<sequence>MPYIHVVAFTYRSDVTDSDKAELVKSLRALETECVNEQGKPYIRDFKLGEANISPEGAGKGFEHLFIVTFDSKKDVQYYLEKDPVHVAFGERAKAMLSDCFIYDFEQ</sequence>
<dbReference type="GeneID" id="37012678"/>
<dbReference type="EMBL" id="KZ819329">
    <property type="protein sequence ID" value="PWN19925.1"/>
    <property type="molecule type" value="Genomic_DNA"/>
</dbReference>
<comment type="subunit">
    <text evidence="1">Homodimer.</text>
</comment>
<feature type="domain" description="Stress-response A/B barrel" evidence="2">
    <location>
        <begin position="3"/>
        <end position="105"/>
    </location>
</feature>
<name>A0A316UA77_9BASI</name>
<proteinExistence type="predicted"/>
<organism evidence="3 4">
    <name type="scientific">Pseudomicrostroma glucosiphilum</name>
    <dbReference type="NCBI Taxonomy" id="1684307"/>
    <lineage>
        <taxon>Eukaryota</taxon>
        <taxon>Fungi</taxon>
        <taxon>Dikarya</taxon>
        <taxon>Basidiomycota</taxon>
        <taxon>Ustilaginomycotina</taxon>
        <taxon>Exobasidiomycetes</taxon>
        <taxon>Microstromatales</taxon>
        <taxon>Microstromatales incertae sedis</taxon>
        <taxon>Pseudomicrostroma</taxon>
    </lineage>
</organism>
<dbReference type="PANTHER" id="PTHR33178:SF10">
    <property type="entry name" value="STRESS-RESPONSE A_B BARREL DOMAIN-CONTAINING PROTEIN"/>
    <property type="match status" value="1"/>
</dbReference>
<dbReference type="STRING" id="1684307.A0A316UA77"/>
<evidence type="ECO:0000259" key="2">
    <source>
        <dbReference type="PROSITE" id="PS51502"/>
    </source>
</evidence>
<dbReference type="PROSITE" id="PS51502">
    <property type="entry name" value="S_R_A_B_BARREL"/>
    <property type="match status" value="1"/>
</dbReference>
<evidence type="ECO:0000313" key="4">
    <source>
        <dbReference type="Proteomes" id="UP000245942"/>
    </source>
</evidence>
<evidence type="ECO:0000313" key="3">
    <source>
        <dbReference type="EMBL" id="PWN19925.1"/>
    </source>
</evidence>
<dbReference type="InterPro" id="IPR011008">
    <property type="entry name" value="Dimeric_a/b-barrel"/>
</dbReference>
<protein>
    <recommendedName>
        <fullName evidence="2">Stress-response A/B barrel domain-containing protein</fullName>
    </recommendedName>
</protein>
<dbReference type="Pfam" id="PF07876">
    <property type="entry name" value="Dabb"/>
    <property type="match status" value="1"/>
</dbReference>
<dbReference type="AlphaFoldDB" id="A0A316UA77"/>
<evidence type="ECO:0000256" key="1">
    <source>
        <dbReference type="ARBA" id="ARBA00011738"/>
    </source>
</evidence>
<dbReference type="OrthoDB" id="1601230at2759"/>
<accession>A0A316UA77</accession>
<dbReference type="InterPro" id="IPR044662">
    <property type="entry name" value="HS1/DABB1-like"/>
</dbReference>
<keyword evidence="4" id="KW-1185">Reference proteome</keyword>
<dbReference type="InterPro" id="IPR013097">
    <property type="entry name" value="Dabb"/>
</dbReference>
<reference evidence="3 4" key="1">
    <citation type="journal article" date="2018" name="Mol. Biol. Evol.">
        <title>Broad Genomic Sampling Reveals a Smut Pathogenic Ancestry of the Fungal Clade Ustilaginomycotina.</title>
        <authorList>
            <person name="Kijpornyongpan T."/>
            <person name="Mondo S.J."/>
            <person name="Barry K."/>
            <person name="Sandor L."/>
            <person name="Lee J."/>
            <person name="Lipzen A."/>
            <person name="Pangilinan J."/>
            <person name="LaButti K."/>
            <person name="Hainaut M."/>
            <person name="Henrissat B."/>
            <person name="Grigoriev I.V."/>
            <person name="Spatafora J.W."/>
            <person name="Aime M.C."/>
        </authorList>
    </citation>
    <scope>NUCLEOTIDE SEQUENCE [LARGE SCALE GENOMIC DNA]</scope>
    <source>
        <strain evidence="3 4">MCA 4718</strain>
    </source>
</reference>
<dbReference type="SMART" id="SM00886">
    <property type="entry name" value="Dabb"/>
    <property type="match status" value="1"/>
</dbReference>
<dbReference type="Gene3D" id="3.30.70.100">
    <property type="match status" value="1"/>
</dbReference>
<dbReference type="RefSeq" id="XP_025347085.1">
    <property type="nucleotide sequence ID" value="XM_025490944.1"/>
</dbReference>